<comment type="caution">
    <text evidence="1">The sequence shown here is derived from an EMBL/GenBank/DDBJ whole genome shotgun (WGS) entry which is preliminary data.</text>
</comment>
<dbReference type="Proteomes" id="UP000253562">
    <property type="component" value="Unassembled WGS sequence"/>
</dbReference>
<organism evidence="1 2">
    <name type="scientific">Bremerella cremea</name>
    <dbReference type="NCBI Taxonomy" id="1031537"/>
    <lineage>
        <taxon>Bacteria</taxon>
        <taxon>Pseudomonadati</taxon>
        <taxon>Planctomycetota</taxon>
        <taxon>Planctomycetia</taxon>
        <taxon>Pirellulales</taxon>
        <taxon>Pirellulaceae</taxon>
        <taxon>Bremerella</taxon>
    </lineage>
</organism>
<evidence type="ECO:0000313" key="1">
    <source>
        <dbReference type="EMBL" id="RCS54030.1"/>
    </source>
</evidence>
<protein>
    <submittedName>
        <fullName evidence="1">Uncharacterized protein</fullName>
    </submittedName>
</protein>
<proteinExistence type="predicted"/>
<sequence length="78" mass="8748">MGVHLAEQDVVVLVQIDNRTPDAGPIIENVKPKLALRLIPTVVADIKPWFPCDEIRCCRFILRGIQDNATSHGWDEIS</sequence>
<evidence type="ECO:0000313" key="2">
    <source>
        <dbReference type="Proteomes" id="UP000253562"/>
    </source>
</evidence>
<accession>A0A368KUC8</accession>
<name>A0A368KUC8_9BACT</name>
<gene>
    <name evidence="1" type="ORF">DTL42_02425</name>
</gene>
<dbReference type="EMBL" id="QPEX01000010">
    <property type="protein sequence ID" value="RCS54030.1"/>
    <property type="molecule type" value="Genomic_DNA"/>
</dbReference>
<dbReference type="AlphaFoldDB" id="A0A368KUC8"/>
<reference evidence="1 2" key="1">
    <citation type="submission" date="2018-07" db="EMBL/GenBank/DDBJ databases">
        <title>Comparative genomes isolates from brazilian mangrove.</title>
        <authorList>
            <person name="De Araujo J.E."/>
            <person name="Taketani R.G."/>
            <person name="Silva M.C.P."/>
            <person name="Lourenco M.V."/>
            <person name="Oliveira V.M."/>
            <person name="Andreote F.D."/>
        </authorList>
    </citation>
    <scope>NUCLEOTIDE SEQUENCE [LARGE SCALE GENOMIC DNA]</scope>
    <source>
        <strain evidence="1 2">HEX PRIS-MGV</strain>
    </source>
</reference>